<name>A0A2D2DGH0_9BURK</name>
<keyword evidence="2" id="KW-1185">Reference proteome</keyword>
<dbReference type="EMBL" id="CP024608">
    <property type="protein sequence ID" value="ATQ74066.1"/>
    <property type="molecule type" value="Genomic_DNA"/>
</dbReference>
<dbReference type="KEGG" id="mass:CR152_05685"/>
<evidence type="ECO:0000313" key="1">
    <source>
        <dbReference type="EMBL" id="ATQ74066.1"/>
    </source>
</evidence>
<dbReference type="Proteomes" id="UP000229897">
    <property type="component" value="Chromosome"/>
</dbReference>
<evidence type="ECO:0000313" key="2">
    <source>
        <dbReference type="Proteomes" id="UP000229897"/>
    </source>
</evidence>
<dbReference type="OrthoDB" id="8756031at2"/>
<organism evidence="1 2">
    <name type="scientific">Massilia violaceinigra</name>
    <dbReference type="NCBI Taxonomy" id="2045208"/>
    <lineage>
        <taxon>Bacteria</taxon>
        <taxon>Pseudomonadati</taxon>
        <taxon>Pseudomonadota</taxon>
        <taxon>Betaproteobacteria</taxon>
        <taxon>Burkholderiales</taxon>
        <taxon>Oxalobacteraceae</taxon>
        <taxon>Telluria group</taxon>
        <taxon>Massilia</taxon>
    </lineage>
</organism>
<dbReference type="AlphaFoldDB" id="A0A2D2DGH0"/>
<proteinExistence type="predicted"/>
<sequence length="257" mass="27917">MACLPARAVPVPVPAPIQTVIVPYVRDPVDKSYRKMLAGLARFERDHALAPAASLRFRLLPRLPTTDMAGVALRIAGERVSVPLALDADHSFVLPHNEQAVREDAAVVANRRGDSLTWRAAIHSPGLAPGTRRLGDLRLECRVGIDAGLVSNSSPIFGWLSDALSSADQVCNSADGNYLFFTDRPVFGVTVRHGARSEVLPFSMLYAGGRLAASDLRFCDCQVLLERSYYAPIFDPGWPDDSIVEFDYMDDAPGATP</sequence>
<protein>
    <submittedName>
        <fullName evidence="1">Uncharacterized protein</fullName>
    </submittedName>
</protein>
<accession>A0A2D2DGH0</accession>
<gene>
    <name evidence="1" type="ORF">CR152_05685</name>
</gene>
<reference evidence="1" key="1">
    <citation type="submission" date="2017-10" db="EMBL/GenBank/DDBJ databases">
        <title>Massilia psychrophilum sp. nov., a novel purple-pigmented bacterium isolated from Tianshan glacier, Xinjiang Municipality, China.</title>
        <authorList>
            <person name="Wang H."/>
        </authorList>
    </citation>
    <scope>NUCLEOTIDE SEQUENCE [LARGE SCALE GENOMIC DNA]</scope>
    <source>
        <strain evidence="1">B2</strain>
    </source>
</reference>